<dbReference type="AlphaFoldDB" id="A0ABD6YXR0"/>
<evidence type="ECO:0000256" key="1">
    <source>
        <dbReference type="ARBA" id="ARBA00010657"/>
    </source>
</evidence>
<proteinExistence type="inferred from homology"/>
<dbReference type="Proteomes" id="UP000422837">
    <property type="component" value="Chromosome"/>
</dbReference>
<feature type="coiled-coil region" evidence="2">
    <location>
        <begin position="312"/>
        <end position="349"/>
    </location>
</feature>
<organism evidence="3 4">
    <name type="scientific">Enterococcus casseliflavus</name>
    <name type="common">Enterococcus flavescens</name>
    <dbReference type="NCBI Taxonomy" id="37734"/>
    <lineage>
        <taxon>Bacteria</taxon>
        <taxon>Bacillati</taxon>
        <taxon>Bacillota</taxon>
        <taxon>Bacilli</taxon>
        <taxon>Lactobacillales</taxon>
        <taxon>Enterococcaceae</taxon>
        <taxon>Enterococcus</taxon>
    </lineage>
</organism>
<dbReference type="Gene3D" id="3.30.930.30">
    <property type="match status" value="1"/>
</dbReference>
<protein>
    <submittedName>
        <fullName evidence="3">Plasmid recombination protein</fullName>
    </submittedName>
</protein>
<dbReference type="RefSeq" id="WP_154694252.1">
    <property type="nucleotide sequence ID" value="NZ_CP046123.1"/>
</dbReference>
<name>A0ABD6YXR0_ENTCA</name>
<dbReference type="EMBL" id="CP046123">
    <property type="protein sequence ID" value="QGN28837.1"/>
    <property type="molecule type" value="Genomic_DNA"/>
</dbReference>
<dbReference type="NCBIfam" id="NF041497">
    <property type="entry name" value="MobV"/>
    <property type="match status" value="1"/>
</dbReference>
<sequence length="396" mass="46102">MSYLVARMQKMKAGNLVGMGNHNQRLTDNHSNKDIDTERSYLNYDLVNRTDNYKTDIQQFINDNKSSSHAVRKDAILINEWIITSDNQFFKDKDDKEIKDFFEQAKDYFAEKFGDNNIRYAQVHLDETTPHMHLGIVPFNAEHKLSAKTVFNRQAFQAVQDELPTYLQERGFNLERGEKGSERKNLTVSEYKKAKDELKEMTTTLEQRKSEVLALSNDKTPTIKKESLDLKDEMKTVKVPSGETIDIGKLRHEFMKNEERKTGNVIIPKDKLNALIQGYEDLYSSNERLKKYVETDLPKEITKVKGKYSELVKEYNDLVRKSNRNIETIEDLEKENKSLKNEIKGIYRGFTAFFEKSKSVTAEQIKTLVEGVVSEVKEFGHLLCIQRVRQKIGERF</sequence>
<dbReference type="Pfam" id="PF01076">
    <property type="entry name" value="Mob_Pre"/>
    <property type="match status" value="1"/>
</dbReference>
<accession>A0ABD6YXR0</accession>
<evidence type="ECO:0000313" key="3">
    <source>
        <dbReference type="EMBL" id="QGN28837.1"/>
    </source>
</evidence>
<dbReference type="CDD" id="cd17242">
    <property type="entry name" value="MobM_relaxase"/>
    <property type="match status" value="1"/>
</dbReference>
<keyword evidence="2" id="KW-0175">Coiled coil</keyword>
<evidence type="ECO:0000313" key="4">
    <source>
        <dbReference type="Proteomes" id="UP000422837"/>
    </source>
</evidence>
<comment type="similarity">
    <text evidence="1">Belongs to the plasmid mobilization pre family.</text>
</comment>
<gene>
    <name evidence="3" type="ORF">GFU50_04685</name>
</gene>
<reference evidence="3 4" key="1">
    <citation type="submission" date="2019-11" db="EMBL/GenBank/DDBJ databases">
        <title>Detection and genome characteristic of a blood enterococcus casselifavus isolate from Zhengzhou,china.</title>
        <authorList>
            <person name="Wen P."/>
        </authorList>
    </citation>
    <scope>NUCLEOTIDE SEQUENCE [LARGE SCALE GENOMIC DNA]</scope>
    <source>
        <strain evidence="3 4">EC291</strain>
    </source>
</reference>
<dbReference type="InterPro" id="IPR001668">
    <property type="entry name" value="Mob_Pre"/>
</dbReference>
<evidence type="ECO:0000256" key="2">
    <source>
        <dbReference type="SAM" id="Coils"/>
    </source>
</evidence>